<dbReference type="EMBL" id="MCGR01000006">
    <property type="protein sequence ID" value="ORY89381.1"/>
    <property type="molecule type" value="Genomic_DNA"/>
</dbReference>
<feature type="compositionally biased region" description="Pro residues" evidence="1">
    <location>
        <begin position="23"/>
        <end position="32"/>
    </location>
</feature>
<evidence type="ECO:0000313" key="3">
    <source>
        <dbReference type="Proteomes" id="UP000193467"/>
    </source>
</evidence>
<proteinExistence type="predicted"/>
<dbReference type="Proteomes" id="UP000193467">
    <property type="component" value="Unassembled WGS sequence"/>
</dbReference>
<name>A0A1Y2G1I1_9BASI</name>
<dbReference type="OrthoDB" id="3005035at2759"/>
<sequence length="316" mass="34220">MYLNNAPLIESLVHPSTRNSPSPRFPAVPPSPMLLRALPPTSHLVKLSKDSSRAAQHRQALEASLSSALETPLDAHPAPAPDKRHAPSQTAGLKSVQSRVGGKRGGGKFEPSDVLKAIDKKDIMTLMEIRNQQFQLLLLPIGGVVPLVSAMRRGKSHTEVQIVLTGAFSRRVNDITDHELALSSPETKGLLRSIRANLRIAISHGLATRDNSLLASFLQVIIMSDGDRWILDSTHKVALALRSGPGGKPVESAGKIVEKWMGRELKASEIASVGEYVANATGDLVLLGLWSIVTDKVLDGEPIPLYFFARDDRITK</sequence>
<reference evidence="2 3" key="1">
    <citation type="submission" date="2016-07" db="EMBL/GenBank/DDBJ databases">
        <title>Pervasive Adenine N6-methylation of Active Genes in Fungi.</title>
        <authorList>
            <consortium name="DOE Joint Genome Institute"/>
            <person name="Mondo S.J."/>
            <person name="Dannebaum R.O."/>
            <person name="Kuo R.C."/>
            <person name="Labutti K."/>
            <person name="Haridas S."/>
            <person name="Kuo A."/>
            <person name="Salamov A."/>
            <person name="Ahrendt S.R."/>
            <person name="Lipzen A."/>
            <person name="Sullivan W."/>
            <person name="Andreopoulos W.B."/>
            <person name="Clum A."/>
            <person name="Lindquist E."/>
            <person name="Daum C."/>
            <person name="Ramamoorthy G.K."/>
            <person name="Gryganskyi A."/>
            <person name="Culley D."/>
            <person name="Magnuson J.K."/>
            <person name="James T.Y."/>
            <person name="O'Malley M.A."/>
            <person name="Stajich J.E."/>
            <person name="Spatafora J.W."/>
            <person name="Visel A."/>
            <person name="Grigoriev I.V."/>
        </authorList>
    </citation>
    <scope>NUCLEOTIDE SEQUENCE [LARGE SCALE GENOMIC DNA]</scope>
    <source>
        <strain evidence="2 3">62-1032</strain>
    </source>
</reference>
<feature type="region of interest" description="Disordered" evidence="1">
    <location>
        <begin position="13"/>
        <end position="111"/>
    </location>
</feature>
<protein>
    <submittedName>
        <fullName evidence="2">Uncharacterized protein</fullName>
    </submittedName>
</protein>
<comment type="caution">
    <text evidence="2">The sequence shown here is derived from an EMBL/GenBank/DDBJ whole genome shotgun (WGS) entry which is preliminary data.</text>
</comment>
<gene>
    <name evidence="2" type="ORF">BCR35DRAFT_300542</name>
</gene>
<accession>A0A1Y2G1I1</accession>
<keyword evidence="3" id="KW-1185">Reference proteome</keyword>
<evidence type="ECO:0000313" key="2">
    <source>
        <dbReference type="EMBL" id="ORY89381.1"/>
    </source>
</evidence>
<evidence type="ECO:0000256" key="1">
    <source>
        <dbReference type="SAM" id="MobiDB-lite"/>
    </source>
</evidence>
<dbReference type="AlphaFoldDB" id="A0A1Y2G1I1"/>
<organism evidence="2 3">
    <name type="scientific">Leucosporidium creatinivorum</name>
    <dbReference type="NCBI Taxonomy" id="106004"/>
    <lineage>
        <taxon>Eukaryota</taxon>
        <taxon>Fungi</taxon>
        <taxon>Dikarya</taxon>
        <taxon>Basidiomycota</taxon>
        <taxon>Pucciniomycotina</taxon>
        <taxon>Microbotryomycetes</taxon>
        <taxon>Leucosporidiales</taxon>
        <taxon>Leucosporidium</taxon>
    </lineage>
</organism>
<dbReference type="InParanoid" id="A0A1Y2G1I1"/>
<feature type="compositionally biased region" description="Polar residues" evidence="1">
    <location>
        <begin position="87"/>
        <end position="98"/>
    </location>
</feature>